<dbReference type="Gene3D" id="3.40.50.720">
    <property type="entry name" value="NAD(P)-binding Rossmann-like Domain"/>
    <property type="match status" value="2"/>
</dbReference>
<protein>
    <submittedName>
        <fullName evidence="4">Nucleoside-diphosphate sugar epimerase/dehydratase</fullName>
    </submittedName>
</protein>
<organism evidence="4 5">
    <name type="scientific">Pigmentiphaga soli</name>
    <dbReference type="NCBI Taxonomy" id="1007095"/>
    <lineage>
        <taxon>Bacteria</taxon>
        <taxon>Pseudomonadati</taxon>
        <taxon>Pseudomonadota</taxon>
        <taxon>Betaproteobacteria</taxon>
        <taxon>Burkholderiales</taxon>
        <taxon>Alcaligenaceae</taxon>
        <taxon>Pigmentiphaga</taxon>
    </lineage>
</organism>
<evidence type="ECO:0000313" key="5">
    <source>
        <dbReference type="Proteomes" id="UP001501671"/>
    </source>
</evidence>
<feature type="transmembrane region" description="Helical" evidence="2">
    <location>
        <begin position="20"/>
        <end position="39"/>
    </location>
</feature>
<comment type="caution">
    <text evidence="4">The sequence shown here is derived from an EMBL/GenBank/DDBJ whole genome shotgun (WGS) entry which is preliminary data.</text>
</comment>
<dbReference type="InterPro" id="IPR051203">
    <property type="entry name" value="Polysaccharide_Synthase-Rel"/>
</dbReference>
<gene>
    <name evidence="4" type="ORF">GCM10023144_25220</name>
</gene>
<accession>A0ABP8H378</accession>
<evidence type="ECO:0000256" key="2">
    <source>
        <dbReference type="SAM" id="Phobius"/>
    </source>
</evidence>
<dbReference type="PANTHER" id="PTHR43318:SF1">
    <property type="entry name" value="POLYSACCHARIDE BIOSYNTHESIS PROTEIN EPSC-RELATED"/>
    <property type="match status" value="1"/>
</dbReference>
<dbReference type="InterPro" id="IPR003869">
    <property type="entry name" value="Polysac_CapD-like"/>
</dbReference>
<keyword evidence="5" id="KW-1185">Reference proteome</keyword>
<keyword evidence="2" id="KW-1133">Transmembrane helix</keyword>
<feature type="transmembrane region" description="Helical" evidence="2">
    <location>
        <begin position="116"/>
        <end position="133"/>
    </location>
</feature>
<dbReference type="Pfam" id="PF02719">
    <property type="entry name" value="Polysacc_synt_2"/>
    <property type="match status" value="1"/>
</dbReference>
<sequence>MLSQLRNWLVSLSRPQKVAVMVAADLVALPTCLLAAFYLRLGDGFVLQQYGASAPVIMALATMPVFYFCNLYRNVVRYVDVRVLRSTGIGITILALGTYALSLVLDTPTPPRSSLLIYWFVAFAYVVISRFGARHLLRNPQHRPGRPQRVAIYGAGEAGFQLVNAMRTSQTYVPVCYFDDDRHLENRHVASLRVHPISRLREIVSNLDIEQIIIAIPSASPERRRHIFNQLSALDIPVKTLPTMAELVDGKVSDNAIREIKLEDLLGRKPVPPRKDLFARCVAGKVVLVTGAGGSIGSELCRQIETQRPSKLILLDHSEYALYSIEHELRGRFPEAAIAAYLGSVCDASLLSGIVREHRVDTIYHAAAYKHVPLVETNMAEGIRNNVMGTWNVAMAAAQHDVETCVLVSTDKAVRPTNVMGASKRCAELIFQAFASRQANRTTFSMVRFGNVLGSSGSVVPLFRRQIENGGPVTVTHTDIIRYFMLIPEAAQLVIQAGGMAKGGEVFVLDMGEPVKVMDLARTMIEMSGLTEKTPQNPLGDIEIKVVGLRPGEKLYEELLIAGDTIPSEHPRIMSSREPCFGLIELENRLNKLFEACKSQDDLQIRMALQQLVPEYAPYSSLRGTRISTPLPAAVSKPQRGTSRSPYSITYGDKAIPVSHAA</sequence>
<dbReference type="PANTHER" id="PTHR43318">
    <property type="entry name" value="UDP-N-ACETYLGLUCOSAMINE 4,6-DEHYDRATASE"/>
    <property type="match status" value="1"/>
</dbReference>
<dbReference type="SUPFAM" id="SSF51735">
    <property type="entry name" value="NAD(P)-binding Rossmann-fold domains"/>
    <property type="match status" value="1"/>
</dbReference>
<feature type="transmembrane region" description="Helical" evidence="2">
    <location>
        <begin position="83"/>
        <end position="104"/>
    </location>
</feature>
<dbReference type="CDD" id="cd05237">
    <property type="entry name" value="UDP_invert_4-6DH_SDR_e"/>
    <property type="match status" value="1"/>
</dbReference>
<evidence type="ECO:0000259" key="3">
    <source>
        <dbReference type="Pfam" id="PF02719"/>
    </source>
</evidence>
<dbReference type="Proteomes" id="UP001501671">
    <property type="component" value="Unassembled WGS sequence"/>
</dbReference>
<comment type="similarity">
    <text evidence="1">Belongs to the polysaccharide synthase family.</text>
</comment>
<dbReference type="InterPro" id="IPR036291">
    <property type="entry name" value="NAD(P)-bd_dom_sf"/>
</dbReference>
<evidence type="ECO:0000313" key="4">
    <source>
        <dbReference type="EMBL" id="GAA4333691.1"/>
    </source>
</evidence>
<reference evidence="5" key="1">
    <citation type="journal article" date="2019" name="Int. J. Syst. Evol. Microbiol.">
        <title>The Global Catalogue of Microorganisms (GCM) 10K type strain sequencing project: providing services to taxonomists for standard genome sequencing and annotation.</title>
        <authorList>
            <consortium name="The Broad Institute Genomics Platform"/>
            <consortium name="The Broad Institute Genome Sequencing Center for Infectious Disease"/>
            <person name="Wu L."/>
            <person name="Ma J."/>
        </authorList>
    </citation>
    <scope>NUCLEOTIDE SEQUENCE [LARGE SCALE GENOMIC DNA]</scope>
    <source>
        <strain evidence="5">JCM 17666</strain>
    </source>
</reference>
<keyword evidence="2" id="KW-0472">Membrane</keyword>
<dbReference type="SUPFAM" id="SSF53335">
    <property type="entry name" value="S-adenosyl-L-methionine-dependent methyltransferases"/>
    <property type="match status" value="1"/>
</dbReference>
<dbReference type="RefSeq" id="WP_345249930.1">
    <property type="nucleotide sequence ID" value="NZ_BAABFO010000011.1"/>
</dbReference>
<proteinExistence type="inferred from homology"/>
<dbReference type="EMBL" id="BAABFO010000011">
    <property type="protein sequence ID" value="GAA4333691.1"/>
    <property type="molecule type" value="Genomic_DNA"/>
</dbReference>
<feature type="domain" description="Polysaccharide biosynthesis protein CapD-like" evidence="3">
    <location>
        <begin position="287"/>
        <end position="575"/>
    </location>
</feature>
<keyword evidence="2" id="KW-0812">Transmembrane</keyword>
<dbReference type="InterPro" id="IPR029063">
    <property type="entry name" value="SAM-dependent_MTases_sf"/>
</dbReference>
<feature type="transmembrane region" description="Helical" evidence="2">
    <location>
        <begin position="51"/>
        <end position="71"/>
    </location>
</feature>
<evidence type="ECO:0000256" key="1">
    <source>
        <dbReference type="ARBA" id="ARBA00007430"/>
    </source>
</evidence>
<name>A0ABP8H378_9BURK</name>
<dbReference type="Pfam" id="PF13727">
    <property type="entry name" value="CoA_binding_3"/>
    <property type="match status" value="1"/>
</dbReference>